<evidence type="ECO:0000313" key="1">
    <source>
        <dbReference type="EMBL" id="KAI3778748.1"/>
    </source>
</evidence>
<comment type="caution">
    <text evidence="1">The sequence shown here is derived from an EMBL/GenBank/DDBJ whole genome shotgun (WGS) entry which is preliminary data.</text>
</comment>
<reference evidence="1 2" key="2">
    <citation type="journal article" date="2022" name="Mol. Ecol. Resour.">
        <title>The genomes of chicory, endive, great burdock and yacon provide insights into Asteraceae paleo-polyploidization history and plant inulin production.</title>
        <authorList>
            <person name="Fan W."/>
            <person name="Wang S."/>
            <person name="Wang H."/>
            <person name="Wang A."/>
            <person name="Jiang F."/>
            <person name="Liu H."/>
            <person name="Zhao H."/>
            <person name="Xu D."/>
            <person name="Zhang Y."/>
        </authorList>
    </citation>
    <scope>NUCLEOTIDE SEQUENCE [LARGE SCALE GENOMIC DNA]</scope>
    <source>
        <strain evidence="2">cv. Punajuju</strain>
        <tissue evidence="1">Leaves</tissue>
    </source>
</reference>
<gene>
    <name evidence="1" type="ORF">L2E82_08131</name>
</gene>
<protein>
    <submittedName>
        <fullName evidence="1">Uncharacterized protein</fullName>
    </submittedName>
</protein>
<dbReference type="Proteomes" id="UP001055811">
    <property type="component" value="Linkage Group LG02"/>
</dbReference>
<evidence type="ECO:0000313" key="2">
    <source>
        <dbReference type="Proteomes" id="UP001055811"/>
    </source>
</evidence>
<proteinExistence type="predicted"/>
<name>A0ACB9G5M8_CICIN</name>
<keyword evidence="2" id="KW-1185">Reference proteome</keyword>
<accession>A0ACB9G5M8</accession>
<organism evidence="1 2">
    <name type="scientific">Cichorium intybus</name>
    <name type="common">Chicory</name>
    <dbReference type="NCBI Taxonomy" id="13427"/>
    <lineage>
        <taxon>Eukaryota</taxon>
        <taxon>Viridiplantae</taxon>
        <taxon>Streptophyta</taxon>
        <taxon>Embryophyta</taxon>
        <taxon>Tracheophyta</taxon>
        <taxon>Spermatophyta</taxon>
        <taxon>Magnoliopsida</taxon>
        <taxon>eudicotyledons</taxon>
        <taxon>Gunneridae</taxon>
        <taxon>Pentapetalae</taxon>
        <taxon>asterids</taxon>
        <taxon>campanulids</taxon>
        <taxon>Asterales</taxon>
        <taxon>Asteraceae</taxon>
        <taxon>Cichorioideae</taxon>
        <taxon>Cichorieae</taxon>
        <taxon>Cichoriinae</taxon>
        <taxon>Cichorium</taxon>
    </lineage>
</organism>
<dbReference type="EMBL" id="CM042010">
    <property type="protein sequence ID" value="KAI3778748.1"/>
    <property type="molecule type" value="Genomic_DNA"/>
</dbReference>
<reference evidence="2" key="1">
    <citation type="journal article" date="2022" name="Mol. Ecol. Resour.">
        <title>The genomes of chicory, endive, great burdock and yacon provide insights into Asteraceae palaeo-polyploidization history and plant inulin production.</title>
        <authorList>
            <person name="Fan W."/>
            <person name="Wang S."/>
            <person name="Wang H."/>
            <person name="Wang A."/>
            <person name="Jiang F."/>
            <person name="Liu H."/>
            <person name="Zhao H."/>
            <person name="Xu D."/>
            <person name="Zhang Y."/>
        </authorList>
    </citation>
    <scope>NUCLEOTIDE SEQUENCE [LARGE SCALE GENOMIC DNA]</scope>
    <source>
        <strain evidence="2">cv. Punajuju</strain>
    </source>
</reference>
<sequence length="581" mass="63451">MYMAMPSGNVVIPDKMQFPSGGAVVPAAGSGVGWYPDERDNFILWLRGEFAAANAIIDSLCHHLKSVGEPGEYDGVIGSIQQRRCNWNPVLHMQQYFSVAEVFNALQQATWRRQQQHRGGGFYDPVKVVGQGKDYKRSGGVGSRHGQVHRAEVAVKDGHNSTVEFNTPGNVATANGSNNSVGIEALKSDQKDVALAKNSDDSSTKPQVDSNSKSLDSLSTLSESLECEAKEANENPNSKGHLEKDSTSMVTTQQKPNIIAKTFVGNEILDGKTVNVVDGMKLYEELINDSEVKKMVSLVNDLRASGKRGQLQGHTFVISKRPMKGHGREMIQFGMPIVDEEIITGTSKDRKIEPIPSLFQDFIERLMSMQILTIKPDSCIIDVYNEGDHSQAHMWPQWFGRPVSVLLLTECDMSFGKVITTDHHGDYRASLKLSLTPGSMLVMEGKSADYAKHAIPSIRKQRILVTFAKSLPKQWAPPPKHYVQVATSGAVHPPPVPVSVPVRPNGIQPVYIPAAMAFPAPPMVLPPPSPTAGWAPPRQAAPPRLPVPGTGVFLPPGKHDDENNTSPKEKVEENVGKTETE</sequence>